<accession>D8LYX2</accession>
<dbReference type="InterPro" id="IPR011989">
    <property type="entry name" value="ARM-like"/>
</dbReference>
<dbReference type="InParanoid" id="D8LYX2"/>
<dbReference type="Gene3D" id="1.25.10.10">
    <property type="entry name" value="Leucine-rich Repeat Variant"/>
    <property type="match status" value="1"/>
</dbReference>
<dbReference type="Pfam" id="PF10363">
    <property type="entry name" value="RTP1_C1"/>
    <property type="match status" value="1"/>
</dbReference>
<reference evidence="3" key="1">
    <citation type="submission" date="2010-02" db="EMBL/GenBank/DDBJ databases">
        <title>Sequencing and annotation of the Blastocystis hominis genome.</title>
        <authorList>
            <person name="Wincker P."/>
        </authorList>
    </citation>
    <scope>NUCLEOTIDE SEQUENCE</scope>
    <source>
        <strain evidence="3">Singapore isolate B</strain>
    </source>
</reference>
<dbReference type="SUPFAM" id="SSF48371">
    <property type="entry name" value="ARM repeat"/>
    <property type="match status" value="1"/>
</dbReference>
<evidence type="ECO:0000313" key="4">
    <source>
        <dbReference type="Proteomes" id="UP000008312"/>
    </source>
</evidence>
<dbReference type="RefSeq" id="XP_012895059.1">
    <property type="nucleotide sequence ID" value="XM_013039605.1"/>
</dbReference>
<dbReference type="EMBL" id="FN668640">
    <property type="protein sequence ID" value="CBK21011.2"/>
    <property type="molecule type" value="Genomic_DNA"/>
</dbReference>
<dbReference type="AlphaFoldDB" id="D8LYX2"/>
<dbReference type="PANTHER" id="PTHR20959">
    <property type="entry name" value="TRANSPORT AND GOLGI ORGANIZATION PROTEIN 6 FAMILY MEMBER"/>
    <property type="match status" value="1"/>
</dbReference>
<dbReference type="InterPro" id="IPR039600">
    <property type="entry name" value="TANGO6/Rtp1"/>
</dbReference>
<dbReference type="OrthoDB" id="39591at2759"/>
<dbReference type="Proteomes" id="UP000008312">
    <property type="component" value="Unassembled WGS sequence"/>
</dbReference>
<gene>
    <name evidence="3" type="ORF">GSBLH_T00006225001</name>
</gene>
<evidence type="ECO:0000313" key="3">
    <source>
        <dbReference type="EMBL" id="CBK21011.2"/>
    </source>
</evidence>
<evidence type="ECO:0000259" key="2">
    <source>
        <dbReference type="Pfam" id="PF10363"/>
    </source>
</evidence>
<protein>
    <recommendedName>
        <fullName evidence="2">RNA polymerase II assembly factor Rtp1 C-terminal domain-containing protein</fullName>
    </recommendedName>
</protein>
<name>D8LYX2_BLAHO</name>
<organism evidence="3">
    <name type="scientific">Blastocystis hominis</name>
    <dbReference type="NCBI Taxonomy" id="12968"/>
    <lineage>
        <taxon>Eukaryota</taxon>
        <taxon>Sar</taxon>
        <taxon>Stramenopiles</taxon>
        <taxon>Bigyra</taxon>
        <taxon>Opalozoa</taxon>
        <taxon>Opalinata</taxon>
        <taxon>Blastocystidae</taxon>
        <taxon>Blastocystis</taxon>
    </lineage>
</organism>
<dbReference type="InterPro" id="IPR019451">
    <property type="entry name" value="Rtp1_C1"/>
</dbReference>
<feature type="domain" description="RNA polymerase II assembly factor Rtp1 C-terminal" evidence="2">
    <location>
        <begin position="395"/>
        <end position="502"/>
    </location>
</feature>
<dbReference type="PANTHER" id="PTHR20959:SF1">
    <property type="entry name" value="TRANSPORT AND GOLGI ORGANIZATION PROTEIN 6 HOMOLOG"/>
    <property type="match status" value="1"/>
</dbReference>
<sequence>MAHLIGEKDSNKFVVTTCVHVLDLLIDKNELAVFSVFFPKLFAPFLVITQQPYYGTLQYDDPSHTSWDNASIERAIRGLTRIMITGSVMPNIMDSCSLLIPAVFHAYVFAESSKCAEKAYLLKLLNTYVVNSMLSVDTFLQILQGNGLANRPLRFALDSSRGLVLRPCKSTKLDQQWILDLNQRESWDREASSLLSCWPTKQVSRLFIALLDLFFRSHFAPVSFQPFSPQQKQRIILVLITITDSSRLELFGDDLLQGLRSLERIMQIALSSEHSFENPTELLAICNDLVVILASSALDTPLIVDLDRKQRTSEEESLYYRDLRAVIARMLRELDDHTELPVVRAIQTRLQDLHNRVESKIAASSIPAPRSSSHTLLSSSSSSFAIESPSVALPEIAQDFRSPYQPVRSFALSRLHHLLQTSDKESLAPELPAILSALKKGLNDDDSYVYLAAVNAMVILASTFHEQVLPILLETFSNAIAPLDLRLRVGEAIVCTVQYMKDACVKFAKPLMNAFLGYMDPSNELTWKKVEAKRETKATADDEIFSIQALRASCFSALAEMVTYLKYAMSPFIPVRFLCAFLIPEAVLVRRAAVFLLYRLLEGTQGELKAILDTQIDLVDHILRQATEDRDDIVQGHAEAALALLSTYRSPLRLIEEEQPSLV</sequence>
<evidence type="ECO:0000256" key="1">
    <source>
        <dbReference type="ARBA" id="ARBA00005724"/>
    </source>
</evidence>
<dbReference type="GO" id="GO:0009306">
    <property type="term" value="P:protein secretion"/>
    <property type="evidence" value="ECO:0007669"/>
    <property type="project" value="TreeGrafter"/>
</dbReference>
<proteinExistence type="inferred from homology"/>
<keyword evidence="4" id="KW-1185">Reference proteome</keyword>
<dbReference type="GeneID" id="24922350"/>
<dbReference type="InterPro" id="IPR016024">
    <property type="entry name" value="ARM-type_fold"/>
</dbReference>
<comment type="similarity">
    <text evidence="1">Belongs to the Tango6 family.</text>
</comment>